<keyword evidence="2" id="KW-1185">Reference proteome</keyword>
<evidence type="ECO:0000313" key="1">
    <source>
        <dbReference type="EMBL" id="GIX67221.1"/>
    </source>
</evidence>
<proteinExistence type="predicted"/>
<dbReference type="Proteomes" id="UP001054837">
    <property type="component" value="Unassembled WGS sequence"/>
</dbReference>
<protein>
    <submittedName>
        <fullName evidence="1">Uncharacterized protein</fullName>
    </submittedName>
</protein>
<name>A0AAV4M571_9ARAC</name>
<evidence type="ECO:0000313" key="2">
    <source>
        <dbReference type="Proteomes" id="UP001054837"/>
    </source>
</evidence>
<gene>
    <name evidence="1" type="ORF">CDAR_403821</name>
</gene>
<reference evidence="1 2" key="1">
    <citation type="submission" date="2021-06" db="EMBL/GenBank/DDBJ databases">
        <title>Caerostris darwini draft genome.</title>
        <authorList>
            <person name="Kono N."/>
            <person name="Arakawa K."/>
        </authorList>
    </citation>
    <scope>NUCLEOTIDE SEQUENCE [LARGE SCALE GENOMIC DNA]</scope>
</reference>
<sequence>MRNSELNVRPNWNKAPQRPPERIHALTHSRPQRHSPFSKAVLEQCETAESQHLDGEPEIPLSVVKAARAPISERPFDRSD</sequence>
<dbReference type="EMBL" id="BPLQ01000072">
    <property type="protein sequence ID" value="GIX67221.1"/>
    <property type="molecule type" value="Genomic_DNA"/>
</dbReference>
<accession>A0AAV4M571</accession>
<comment type="caution">
    <text evidence="1">The sequence shown here is derived from an EMBL/GenBank/DDBJ whole genome shotgun (WGS) entry which is preliminary data.</text>
</comment>
<organism evidence="1 2">
    <name type="scientific">Caerostris darwini</name>
    <dbReference type="NCBI Taxonomy" id="1538125"/>
    <lineage>
        <taxon>Eukaryota</taxon>
        <taxon>Metazoa</taxon>
        <taxon>Ecdysozoa</taxon>
        <taxon>Arthropoda</taxon>
        <taxon>Chelicerata</taxon>
        <taxon>Arachnida</taxon>
        <taxon>Araneae</taxon>
        <taxon>Araneomorphae</taxon>
        <taxon>Entelegynae</taxon>
        <taxon>Araneoidea</taxon>
        <taxon>Araneidae</taxon>
        <taxon>Caerostris</taxon>
    </lineage>
</organism>
<dbReference type="AlphaFoldDB" id="A0AAV4M571"/>